<dbReference type="AlphaFoldDB" id="A0A0R3R937"/>
<accession>A0A0R3R937</accession>
<evidence type="ECO:0000313" key="4">
    <source>
        <dbReference type="WBParaSite" id="BTMF_0001654301-mRNA-1"/>
    </source>
</evidence>
<dbReference type="EMBL" id="UZAG01021287">
    <property type="protein sequence ID" value="VDO49848.1"/>
    <property type="molecule type" value="Genomic_DNA"/>
</dbReference>
<feature type="chain" id="PRO_5043131057" evidence="1">
    <location>
        <begin position="19"/>
        <end position="44"/>
    </location>
</feature>
<reference evidence="4" key="1">
    <citation type="submission" date="2017-02" db="UniProtKB">
        <authorList>
            <consortium name="WormBaseParasite"/>
        </authorList>
    </citation>
    <scope>IDENTIFICATION</scope>
</reference>
<keyword evidence="3" id="KW-1185">Reference proteome</keyword>
<dbReference type="Proteomes" id="UP000280834">
    <property type="component" value="Unassembled WGS sequence"/>
</dbReference>
<evidence type="ECO:0000313" key="2">
    <source>
        <dbReference type="EMBL" id="VDO49848.1"/>
    </source>
</evidence>
<proteinExistence type="predicted"/>
<evidence type="ECO:0000256" key="1">
    <source>
        <dbReference type="SAM" id="SignalP"/>
    </source>
</evidence>
<dbReference type="STRING" id="42155.A0A0R3R937"/>
<name>A0A0R3R937_9BILA</name>
<protein>
    <submittedName>
        <fullName evidence="4">CC domain-containing protein</fullName>
    </submittedName>
</protein>
<organism evidence="4">
    <name type="scientific">Brugia timori</name>
    <dbReference type="NCBI Taxonomy" id="42155"/>
    <lineage>
        <taxon>Eukaryota</taxon>
        <taxon>Metazoa</taxon>
        <taxon>Ecdysozoa</taxon>
        <taxon>Nematoda</taxon>
        <taxon>Chromadorea</taxon>
        <taxon>Rhabditida</taxon>
        <taxon>Spirurina</taxon>
        <taxon>Spiruromorpha</taxon>
        <taxon>Filarioidea</taxon>
        <taxon>Onchocercidae</taxon>
        <taxon>Brugia</taxon>
    </lineage>
</organism>
<evidence type="ECO:0000313" key="3">
    <source>
        <dbReference type="Proteomes" id="UP000280834"/>
    </source>
</evidence>
<keyword evidence="1" id="KW-0732">Signal</keyword>
<feature type="signal peptide" evidence="1">
    <location>
        <begin position="1"/>
        <end position="18"/>
    </location>
</feature>
<sequence>MYFEFALIPILLAYPVSACFGGFGGPGCCPPQQQGCTGPICTPG</sequence>
<gene>
    <name evidence="2" type="ORF">BTMF_LOCUS14524</name>
</gene>
<reference evidence="2 3" key="2">
    <citation type="submission" date="2018-11" db="EMBL/GenBank/DDBJ databases">
        <authorList>
            <consortium name="Pathogen Informatics"/>
        </authorList>
    </citation>
    <scope>NUCLEOTIDE SEQUENCE [LARGE SCALE GENOMIC DNA]</scope>
</reference>
<dbReference type="WBParaSite" id="BTMF_0001654301-mRNA-1">
    <property type="protein sequence ID" value="BTMF_0001654301-mRNA-1"/>
    <property type="gene ID" value="BTMF_0001654301"/>
</dbReference>